<accession>A0A848BX56</accession>
<keyword evidence="4" id="KW-1185">Reference proteome</keyword>
<evidence type="ECO:0000313" key="4">
    <source>
        <dbReference type="Proteomes" id="UP001605989"/>
    </source>
</evidence>
<dbReference type="OrthoDB" id="9811390at2"/>
<dbReference type="Proteomes" id="UP001605989">
    <property type="component" value="Unassembled WGS sequence"/>
</dbReference>
<dbReference type="EMBL" id="JABAFG010000005">
    <property type="protein sequence ID" value="NME27866.1"/>
    <property type="molecule type" value="Genomic_DNA"/>
</dbReference>
<dbReference type="Proteomes" id="UP000591071">
    <property type="component" value="Unassembled WGS sequence"/>
</dbReference>
<dbReference type="RefSeq" id="WP_059076222.1">
    <property type="nucleotide sequence ID" value="NZ_CP011940.1"/>
</dbReference>
<gene>
    <name evidence="1" type="primary">remB</name>
    <name evidence="1" type="ORF">ACGTZG_11410</name>
    <name evidence="2" type="ORF">HF872_04405</name>
</gene>
<dbReference type="AlphaFoldDB" id="A0A848BX56"/>
<dbReference type="KEGG" id="mhw:ACT01_01940"/>
<comment type="caution">
    <text evidence="2">The sequence shown here is derived from an EMBL/GenBank/DDBJ whole genome shotgun (WGS) entry which is preliminary data.</text>
</comment>
<reference evidence="1 4" key="2">
    <citation type="submission" date="2024-10" db="EMBL/GenBank/DDBJ databases">
        <authorList>
            <person name="Sang B.-I."/>
            <person name="Prabhaharan D."/>
        </authorList>
    </citation>
    <scope>NUCLEOTIDE SEQUENCE [LARGE SCALE GENOMIC DNA]</scope>
    <source>
        <strain evidence="1 4">MH</strain>
    </source>
</reference>
<dbReference type="NCBIfam" id="NF046065">
    <property type="entry name" value="MtxRegRemB"/>
    <property type="match status" value="1"/>
</dbReference>
<evidence type="ECO:0000313" key="3">
    <source>
        <dbReference type="Proteomes" id="UP000591071"/>
    </source>
</evidence>
<proteinExistence type="predicted"/>
<name>A0A848BX56_9FIRM</name>
<reference evidence="2 3" key="1">
    <citation type="submission" date="2020-04" db="EMBL/GenBank/DDBJ databases">
        <authorList>
            <person name="Hitch T.C.A."/>
            <person name="Wylensek D."/>
            <person name="Clavel T."/>
        </authorList>
    </citation>
    <scope>NUCLEOTIDE SEQUENCE [LARGE SCALE GENOMIC DNA]</scope>
    <source>
        <strain evidence="2 3">Oil-RF-744-FAT-WT-6-1</strain>
    </source>
</reference>
<dbReference type="EMBL" id="JBIEKR010000010">
    <property type="protein sequence ID" value="MFG6273794.1"/>
    <property type="molecule type" value="Genomic_DNA"/>
</dbReference>
<protein>
    <submittedName>
        <fullName evidence="2">DUF370 domain-containing protein</fullName>
    </submittedName>
    <submittedName>
        <fullName evidence="1">Extracellular matrix regulator RemB</fullName>
    </submittedName>
</protein>
<organism evidence="2 3">
    <name type="scientific">Megasphaera hexanoica</name>
    <dbReference type="NCBI Taxonomy" id="1675036"/>
    <lineage>
        <taxon>Bacteria</taxon>
        <taxon>Bacillati</taxon>
        <taxon>Bacillota</taxon>
        <taxon>Negativicutes</taxon>
        <taxon>Veillonellales</taxon>
        <taxon>Veillonellaceae</taxon>
        <taxon>Megasphaera</taxon>
    </lineage>
</organism>
<evidence type="ECO:0000313" key="2">
    <source>
        <dbReference type="EMBL" id="NME27866.1"/>
    </source>
</evidence>
<sequence>MYLHIGGNRMIDVRRLVALFKAHPSRASKANPLMQYYKPYEYVGNSTEKIGTYVVTEDAVYGSPLSLSTLVKRYEELFSVD</sequence>
<evidence type="ECO:0000313" key="1">
    <source>
        <dbReference type="EMBL" id="MFG6273794.1"/>
    </source>
</evidence>